<evidence type="ECO:0000256" key="6">
    <source>
        <dbReference type="ARBA" id="ARBA00032319"/>
    </source>
</evidence>
<dbReference type="GO" id="GO:0031515">
    <property type="term" value="C:tRNA (m1A) methyltransferase complex"/>
    <property type="evidence" value="ECO:0007669"/>
    <property type="project" value="InterPro"/>
</dbReference>
<name>A0AA39UXV8_9LECA</name>
<sequence>MAKNNFELIRPNAYVALRLPSDALIVVHLLPNTTISIGKYGNFQANHVIGRPFYLTFEVIDKTNISNTSQTALRVVPATELYADLRDEDATTPIETETGRTVKDQDGVEYDIVGEDGEVVMRTNRTIIDDPNSQIMTMDEIEEMKAQSIGSGKDLIAKILESHSALDQKTAFALAKYTLRKTKKYLKRFTIIPLDVSTLARWMFVEKEPMKTMELREEILSLIGSWSNVHCTPLHTPPLMSENIAKIGGGRWLVVDETAGLLVAYIAEKMGILHAPERPDQKLENALVLDQEHEAVKGEVVQDNTEANSSKIPTQNPLRPRKSSTLATTNTITLIHANAQPNLSLLKYFHFDAFNPSSLHPLERHLKILSWLQLVAPEDDACCTEPEHVSEEVLQGWKSGKRSNHFRKRRRWERMKSIVDETRAGGFDGLIIASVMNPVSILRHTVPLLRGAAQVVVYSPTIESLIELSDCYSTGRRTAFVQNPPDPGLMPTEDFPINPTLLLAPTIHTARCRSWQALPGRTHPLMTGRGGSEGYIFTATRVLPAEGKIEARGKFKRRKVDARRSTRASSSLAETPASVAGELIESDV</sequence>
<evidence type="ECO:0000313" key="9">
    <source>
        <dbReference type="Proteomes" id="UP001166286"/>
    </source>
</evidence>
<organism evidence="8 9">
    <name type="scientific">Cladonia borealis</name>
    <dbReference type="NCBI Taxonomy" id="184061"/>
    <lineage>
        <taxon>Eukaryota</taxon>
        <taxon>Fungi</taxon>
        <taxon>Dikarya</taxon>
        <taxon>Ascomycota</taxon>
        <taxon>Pezizomycotina</taxon>
        <taxon>Lecanoromycetes</taxon>
        <taxon>OSLEUM clade</taxon>
        <taxon>Lecanoromycetidae</taxon>
        <taxon>Lecanorales</taxon>
        <taxon>Lecanorineae</taxon>
        <taxon>Cladoniaceae</taxon>
        <taxon>Cladonia</taxon>
    </lineage>
</organism>
<feature type="compositionally biased region" description="Polar residues" evidence="7">
    <location>
        <begin position="302"/>
        <end position="323"/>
    </location>
</feature>
<evidence type="ECO:0000313" key="8">
    <source>
        <dbReference type="EMBL" id="KAK0508078.1"/>
    </source>
</evidence>
<dbReference type="GO" id="GO:0030488">
    <property type="term" value="P:tRNA methylation"/>
    <property type="evidence" value="ECO:0007669"/>
    <property type="project" value="InterPro"/>
</dbReference>
<evidence type="ECO:0000256" key="5">
    <source>
        <dbReference type="ARBA" id="ARBA00023242"/>
    </source>
</evidence>
<evidence type="ECO:0000256" key="7">
    <source>
        <dbReference type="SAM" id="MobiDB-lite"/>
    </source>
</evidence>
<dbReference type="EMBL" id="JAFEKC020000021">
    <property type="protein sequence ID" value="KAK0508078.1"/>
    <property type="molecule type" value="Genomic_DNA"/>
</dbReference>
<dbReference type="PANTHER" id="PTHR12945">
    <property type="entry name" value="TRANSLATION INITIATION FACTOR EIF3-RELATED"/>
    <property type="match status" value="1"/>
</dbReference>
<dbReference type="Proteomes" id="UP001166286">
    <property type="component" value="Unassembled WGS sequence"/>
</dbReference>
<feature type="region of interest" description="Disordered" evidence="7">
    <location>
        <begin position="556"/>
        <end position="588"/>
    </location>
</feature>
<dbReference type="PANTHER" id="PTHR12945:SF0">
    <property type="entry name" value="TRNA (ADENINE(58)-N(1))-METHYLTRANSFERASE NON-CATALYTIC SUBUNIT TRM6"/>
    <property type="match status" value="1"/>
</dbReference>
<protein>
    <recommendedName>
        <fullName evidence="3">tRNA (adenine(58)-N(1))-methyltransferase non-catalytic subunit TRM6</fullName>
    </recommendedName>
    <alternativeName>
        <fullName evidence="6">tRNA(m1A58)-methyltransferase subunit TRM6</fullName>
    </alternativeName>
</protein>
<dbReference type="Pfam" id="PF04189">
    <property type="entry name" value="Gcd10p"/>
    <property type="match status" value="1"/>
</dbReference>
<evidence type="ECO:0000256" key="2">
    <source>
        <dbReference type="ARBA" id="ARBA00008320"/>
    </source>
</evidence>
<keyword evidence="4" id="KW-0819">tRNA processing</keyword>
<dbReference type="InterPro" id="IPR017423">
    <property type="entry name" value="TRM6"/>
</dbReference>
<gene>
    <name evidence="8" type="ORF">JMJ35_009162</name>
</gene>
<comment type="similarity">
    <text evidence="2">Belongs to the TRM6/GCD10 family.</text>
</comment>
<evidence type="ECO:0000256" key="1">
    <source>
        <dbReference type="ARBA" id="ARBA00004123"/>
    </source>
</evidence>
<keyword evidence="9" id="KW-1185">Reference proteome</keyword>
<feature type="region of interest" description="Disordered" evidence="7">
    <location>
        <begin position="298"/>
        <end position="323"/>
    </location>
</feature>
<keyword evidence="5" id="KW-0539">Nucleus</keyword>
<comment type="caution">
    <text evidence="8">The sequence shown here is derived from an EMBL/GenBank/DDBJ whole genome shotgun (WGS) entry which is preliminary data.</text>
</comment>
<dbReference type="GO" id="GO:0005634">
    <property type="term" value="C:nucleus"/>
    <property type="evidence" value="ECO:0007669"/>
    <property type="project" value="UniProtKB-SubCell"/>
</dbReference>
<evidence type="ECO:0000256" key="4">
    <source>
        <dbReference type="ARBA" id="ARBA00022694"/>
    </source>
</evidence>
<proteinExistence type="inferred from homology"/>
<accession>A0AA39UXV8</accession>
<reference evidence="8" key="1">
    <citation type="submission" date="2023-03" db="EMBL/GenBank/DDBJ databases">
        <title>Complete genome of Cladonia borealis.</title>
        <authorList>
            <person name="Park H."/>
        </authorList>
    </citation>
    <scope>NUCLEOTIDE SEQUENCE</scope>
    <source>
        <strain evidence="8">ANT050790</strain>
    </source>
</reference>
<dbReference type="AlphaFoldDB" id="A0AA39UXV8"/>
<evidence type="ECO:0000256" key="3">
    <source>
        <dbReference type="ARBA" id="ARBA00021704"/>
    </source>
</evidence>
<comment type="subcellular location">
    <subcellularLocation>
        <location evidence="1">Nucleus</location>
    </subcellularLocation>
</comment>